<evidence type="ECO:0000313" key="1">
    <source>
        <dbReference type="EMBL" id="SHK59274.1"/>
    </source>
</evidence>
<reference evidence="2" key="1">
    <citation type="submission" date="2016-11" db="EMBL/GenBank/DDBJ databases">
        <authorList>
            <person name="Varghese N."/>
            <person name="Submissions S."/>
        </authorList>
    </citation>
    <scope>NUCLEOTIDE SEQUENCE [LARGE SCALE GENOMIC DNA]</scope>
    <source>
        <strain evidence="2">USBA-503</strain>
    </source>
</reference>
<dbReference type="STRING" id="1830138.SAMN05443507_11746"/>
<name>A0A1M6TQQ9_9BACL</name>
<dbReference type="Proteomes" id="UP000184016">
    <property type="component" value="Unassembled WGS sequence"/>
</dbReference>
<proteinExistence type="predicted"/>
<evidence type="ECO:0000313" key="2">
    <source>
        <dbReference type="Proteomes" id="UP000184016"/>
    </source>
</evidence>
<dbReference type="AlphaFoldDB" id="A0A1M6TQQ9"/>
<sequence length="124" mass="13930">MGECEGRMDTLHKSVTYDVVKKSDGAYVIAMYRGNELVEQVLSFKSRDFAEQVALSLRTAYLARQSGRSMNWRVNDETPGSIDIDVYEGNQFIGTQFTVKSLRAAQQIAMELNNAFKVGSSDEF</sequence>
<dbReference type="EMBL" id="FRAF01000017">
    <property type="protein sequence ID" value="SHK59274.1"/>
    <property type="molecule type" value="Genomic_DNA"/>
</dbReference>
<organism evidence="1 2">
    <name type="scientific">Alicyclobacillus tolerans</name>
    <dbReference type="NCBI Taxonomy" id="90970"/>
    <lineage>
        <taxon>Bacteria</taxon>
        <taxon>Bacillati</taxon>
        <taxon>Bacillota</taxon>
        <taxon>Bacilli</taxon>
        <taxon>Bacillales</taxon>
        <taxon>Alicyclobacillaceae</taxon>
        <taxon>Alicyclobacillus</taxon>
    </lineage>
</organism>
<keyword evidence="2" id="KW-1185">Reference proteome</keyword>
<gene>
    <name evidence="1" type="ORF">SAMN05443507_11746</name>
</gene>
<protein>
    <submittedName>
        <fullName evidence="1">Uncharacterized protein</fullName>
    </submittedName>
</protein>
<accession>A0A1M6TQQ9</accession>
<dbReference type="RefSeq" id="WP_072874529.1">
    <property type="nucleotide sequence ID" value="NZ_FRAF01000017.1"/>
</dbReference>